<feature type="transmembrane region" description="Helical" evidence="1">
    <location>
        <begin position="113"/>
        <end position="135"/>
    </location>
</feature>
<keyword evidence="1" id="KW-0472">Membrane</keyword>
<evidence type="ECO:0000313" key="2">
    <source>
        <dbReference type="EMBL" id="XBM01669.1"/>
    </source>
</evidence>
<dbReference type="AlphaFoldDB" id="A0AAU7FCI1"/>
<feature type="transmembrane region" description="Helical" evidence="1">
    <location>
        <begin position="12"/>
        <end position="33"/>
    </location>
</feature>
<sequence length="139" mass="15699">MKEFALPHADQRHAAVMAALLASLCWLMLPTLLHLANTSFPASVFNWLALLVALLQFFYGWRLLFDAYLFAAMARGELDENALDEMLAALFGRAVAHHPPRSMAQRLAGARQLLLRFLGLTLAYWLLVLLVGWFARNLF</sequence>
<dbReference type="RefSeq" id="WP_348945945.1">
    <property type="nucleotide sequence ID" value="NZ_CP157355.1"/>
</dbReference>
<keyword evidence="1" id="KW-1133">Transmembrane helix</keyword>
<evidence type="ECO:0008006" key="3">
    <source>
        <dbReference type="Google" id="ProtNLM"/>
    </source>
</evidence>
<evidence type="ECO:0000256" key="1">
    <source>
        <dbReference type="SAM" id="Phobius"/>
    </source>
</evidence>
<protein>
    <recommendedName>
        <fullName evidence="3">DUF1467 family protein</fullName>
    </recommendedName>
</protein>
<name>A0AAU7FCI1_9NEIS</name>
<proteinExistence type="predicted"/>
<keyword evidence="1" id="KW-0812">Transmembrane</keyword>
<gene>
    <name evidence="2" type="ORF">ABHF33_05145</name>
</gene>
<feature type="transmembrane region" description="Helical" evidence="1">
    <location>
        <begin position="45"/>
        <end position="65"/>
    </location>
</feature>
<accession>A0AAU7FCI1</accession>
<dbReference type="EMBL" id="CP157355">
    <property type="protein sequence ID" value="XBM01669.1"/>
    <property type="molecule type" value="Genomic_DNA"/>
</dbReference>
<dbReference type="KEGG" id="cmav:ABHF33_05145"/>
<reference evidence="2" key="1">
    <citation type="submission" date="2024-05" db="EMBL/GenBank/DDBJ databases">
        <authorList>
            <person name="Yang L."/>
            <person name="Pan L."/>
        </authorList>
    </citation>
    <scope>NUCLEOTIDE SEQUENCE</scope>
    <source>
        <strain evidence="2">FCG-7</strain>
    </source>
</reference>
<organism evidence="2">
    <name type="scientific">Chitinibacter mangrovi</name>
    <dbReference type="NCBI Taxonomy" id="3153927"/>
    <lineage>
        <taxon>Bacteria</taxon>
        <taxon>Pseudomonadati</taxon>
        <taxon>Pseudomonadota</taxon>
        <taxon>Betaproteobacteria</taxon>
        <taxon>Neisseriales</taxon>
        <taxon>Chitinibacteraceae</taxon>
        <taxon>Chitinibacter</taxon>
    </lineage>
</organism>